<dbReference type="STRING" id="448386.A0A2V3IGP9"/>
<dbReference type="InterPro" id="IPR052140">
    <property type="entry name" value="Dev_Signal_Hedgehog-like"/>
</dbReference>
<gene>
    <name evidence="4" type="ORF">BWQ96_09036</name>
</gene>
<feature type="compositionally biased region" description="Low complexity" evidence="1">
    <location>
        <begin position="197"/>
        <end position="206"/>
    </location>
</feature>
<organism evidence="4 5">
    <name type="scientific">Gracilariopsis chorda</name>
    <dbReference type="NCBI Taxonomy" id="448386"/>
    <lineage>
        <taxon>Eukaryota</taxon>
        <taxon>Rhodophyta</taxon>
        <taxon>Florideophyceae</taxon>
        <taxon>Rhodymeniophycidae</taxon>
        <taxon>Gracilariales</taxon>
        <taxon>Gracilariaceae</taxon>
        <taxon>Gracilariopsis</taxon>
    </lineage>
</organism>
<dbReference type="PROSITE" id="PS50817">
    <property type="entry name" value="INTEIN_N_TER"/>
    <property type="match status" value="1"/>
</dbReference>
<name>A0A2V3IGP9_9FLOR</name>
<dbReference type="PANTHER" id="PTHR46706:SF12">
    <property type="entry name" value="PROTEIN QUA-1-RELATED"/>
    <property type="match status" value="1"/>
</dbReference>
<feature type="compositionally biased region" description="Acidic residues" evidence="1">
    <location>
        <begin position="281"/>
        <end position="303"/>
    </location>
</feature>
<evidence type="ECO:0000256" key="2">
    <source>
        <dbReference type="SAM" id="SignalP"/>
    </source>
</evidence>
<dbReference type="OrthoDB" id="5539at2759"/>
<dbReference type="GO" id="GO:0016540">
    <property type="term" value="P:protein autoprocessing"/>
    <property type="evidence" value="ECO:0007669"/>
    <property type="project" value="InterPro"/>
</dbReference>
<reference evidence="4 5" key="1">
    <citation type="journal article" date="2018" name="Mol. Biol. Evol.">
        <title>Analysis of the draft genome of the red seaweed Gracilariopsis chorda provides insights into genome size evolution in Rhodophyta.</title>
        <authorList>
            <person name="Lee J."/>
            <person name="Yang E.C."/>
            <person name="Graf L."/>
            <person name="Yang J.H."/>
            <person name="Qiu H."/>
            <person name="Zel Zion U."/>
            <person name="Chan C.X."/>
            <person name="Stephens T.G."/>
            <person name="Weber A.P.M."/>
            <person name="Boo G.H."/>
            <person name="Boo S.M."/>
            <person name="Kim K.M."/>
            <person name="Shin Y."/>
            <person name="Jung M."/>
            <person name="Lee S.J."/>
            <person name="Yim H.S."/>
            <person name="Lee J.H."/>
            <person name="Bhattacharya D."/>
            <person name="Yoon H.S."/>
        </authorList>
    </citation>
    <scope>NUCLEOTIDE SEQUENCE [LARGE SCALE GENOMIC DNA]</scope>
    <source>
        <strain evidence="4 5">SKKU-2015</strain>
        <tissue evidence="4">Whole body</tissue>
    </source>
</reference>
<proteinExistence type="predicted"/>
<dbReference type="CDD" id="cd00081">
    <property type="entry name" value="Hint"/>
    <property type="match status" value="1"/>
</dbReference>
<evidence type="ECO:0000259" key="3">
    <source>
        <dbReference type="SMART" id="SM00306"/>
    </source>
</evidence>
<keyword evidence="5" id="KW-1185">Reference proteome</keyword>
<dbReference type="PANTHER" id="PTHR46706">
    <property type="entry name" value="PROTEIN QUA-1-RELATED"/>
    <property type="match status" value="1"/>
</dbReference>
<feature type="signal peptide" evidence="2">
    <location>
        <begin position="1"/>
        <end position="19"/>
    </location>
</feature>
<evidence type="ECO:0000313" key="5">
    <source>
        <dbReference type="Proteomes" id="UP000247409"/>
    </source>
</evidence>
<dbReference type="InterPro" id="IPR036844">
    <property type="entry name" value="Hint_dom_sf"/>
</dbReference>
<feature type="region of interest" description="Disordered" evidence="1">
    <location>
        <begin position="280"/>
        <end position="305"/>
    </location>
</feature>
<sequence>MVAMKLIICFSALLATALAAVTGRKTRQFLPSDLKGKYSQFVKQGICAQTVQFKDYTSEAPGVYSIPHDQILEDGTLCTGDGSLRVVTKDKILGSGYGHVLDMKPINAVVEALKNQGATFMLGYEKDGRTCGPAATPAKSVAIFVDEEKNIRIPGLITLFPGAKYIVVFDTSSPTPCTYFAKHEERVIGVAATPTPIPQVVTTPVPEHSEPYPTMEAEIPSGTEEAIQGTDSDGSADGGADATGAAATGAAATGAVAAGAVAAGSSTVDDGETAVDAVSGLEEEAQISPEGSDDEEEEGEDDGSACFPAHATVELEDGSFKTMDSIELGDRVKVASGEFSPVFMFTHKMAGISYSFVRLTASSGHSLELTKGHYLYVNGDLAAAESVHVGDSIETDAGVVSVSAVARVVSRGLYNPQTVNGNIVVNGVRASTYTTAVEIKTAHSLLLPLRAVFRLAGMTSAMLDNGSDKLASMLPSGGIIV</sequence>
<dbReference type="Pfam" id="PF01079">
    <property type="entry name" value="Hint"/>
    <property type="match status" value="1"/>
</dbReference>
<dbReference type="EMBL" id="NBIV01000225">
    <property type="protein sequence ID" value="PXF41276.1"/>
    <property type="molecule type" value="Genomic_DNA"/>
</dbReference>
<feature type="domain" description="Hint" evidence="3">
    <location>
        <begin position="304"/>
        <end position="397"/>
    </location>
</feature>
<accession>A0A2V3IGP9</accession>
<comment type="caution">
    <text evidence="4">The sequence shown here is derived from an EMBL/GenBank/DDBJ whole genome shotgun (WGS) entry which is preliminary data.</text>
</comment>
<feature type="compositionally biased region" description="Low complexity" evidence="1">
    <location>
        <begin position="229"/>
        <end position="244"/>
    </location>
</feature>
<dbReference type="AlphaFoldDB" id="A0A2V3IGP9"/>
<feature type="region of interest" description="Disordered" evidence="1">
    <location>
        <begin position="222"/>
        <end position="244"/>
    </location>
</feature>
<protein>
    <submittedName>
        <fullName evidence="4">Warthog protein 6</fullName>
    </submittedName>
</protein>
<dbReference type="GO" id="GO:0016539">
    <property type="term" value="P:intein-mediated protein splicing"/>
    <property type="evidence" value="ECO:0007669"/>
    <property type="project" value="InterPro"/>
</dbReference>
<dbReference type="InterPro" id="IPR006141">
    <property type="entry name" value="Intein_N"/>
</dbReference>
<keyword evidence="2" id="KW-0732">Signal</keyword>
<dbReference type="InterPro" id="IPR003587">
    <property type="entry name" value="Hint_dom_N"/>
</dbReference>
<dbReference type="InterPro" id="IPR001767">
    <property type="entry name" value="Hedgehog_Hint"/>
</dbReference>
<evidence type="ECO:0000313" key="4">
    <source>
        <dbReference type="EMBL" id="PXF41276.1"/>
    </source>
</evidence>
<dbReference type="Proteomes" id="UP000247409">
    <property type="component" value="Unassembled WGS sequence"/>
</dbReference>
<dbReference type="SUPFAM" id="SSF51294">
    <property type="entry name" value="Hedgehog/intein (Hint) domain"/>
    <property type="match status" value="1"/>
</dbReference>
<feature type="chain" id="PRO_5015952180" evidence="2">
    <location>
        <begin position="20"/>
        <end position="481"/>
    </location>
</feature>
<evidence type="ECO:0000256" key="1">
    <source>
        <dbReference type="SAM" id="MobiDB-lite"/>
    </source>
</evidence>
<dbReference type="Gene3D" id="2.170.16.10">
    <property type="entry name" value="Hedgehog/Intein (Hint) domain"/>
    <property type="match status" value="1"/>
</dbReference>
<dbReference type="SMART" id="SM00306">
    <property type="entry name" value="HintN"/>
    <property type="match status" value="1"/>
</dbReference>
<feature type="region of interest" description="Disordered" evidence="1">
    <location>
        <begin position="197"/>
        <end position="216"/>
    </location>
</feature>